<keyword evidence="3" id="KW-1185">Reference proteome</keyword>
<proteinExistence type="predicted"/>
<protein>
    <submittedName>
        <fullName evidence="2">Uncharacterized protein</fullName>
    </submittedName>
</protein>
<dbReference type="AlphaFoldDB" id="A0A1W2DV57"/>
<organism evidence="2 3">
    <name type="scientific">Pedobacter africanus</name>
    <dbReference type="NCBI Taxonomy" id="151894"/>
    <lineage>
        <taxon>Bacteria</taxon>
        <taxon>Pseudomonadati</taxon>
        <taxon>Bacteroidota</taxon>
        <taxon>Sphingobacteriia</taxon>
        <taxon>Sphingobacteriales</taxon>
        <taxon>Sphingobacteriaceae</taxon>
        <taxon>Pedobacter</taxon>
    </lineage>
</organism>
<reference evidence="3" key="1">
    <citation type="submission" date="2017-04" db="EMBL/GenBank/DDBJ databases">
        <authorList>
            <person name="Varghese N."/>
            <person name="Submissions S."/>
        </authorList>
    </citation>
    <scope>NUCLEOTIDE SEQUENCE [LARGE SCALE GENOMIC DNA]</scope>
    <source>
        <strain evidence="3">DSM 12126</strain>
    </source>
</reference>
<evidence type="ECO:0000313" key="3">
    <source>
        <dbReference type="Proteomes" id="UP000192756"/>
    </source>
</evidence>
<evidence type="ECO:0000313" key="2">
    <source>
        <dbReference type="EMBL" id="SMD00952.1"/>
    </source>
</evidence>
<keyword evidence="1" id="KW-0472">Membrane</keyword>
<accession>A0A1W2DV57</accession>
<feature type="transmembrane region" description="Helical" evidence="1">
    <location>
        <begin position="27"/>
        <end position="43"/>
    </location>
</feature>
<sequence>MKLLLVKPVVDLGEPKLPEDGAGKRKYIYRLHFLVFYIYLTYFNK</sequence>
<dbReference type="EMBL" id="FWXT01000004">
    <property type="protein sequence ID" value="SMD00952.1"/>
    <property type="molecule type" value="Genomic_DNA"/>
</dbReference>
<keyword evidence="1" id="KW-0812">Transmembrane</keyword>
<name>A0A1W2DV57_9SPHI</name>
<keyword evidence="1" id="KW-1133">Transmembrane helix</keyword>
<dbReference type="Proteomes" id="UP000192756">
    <property type="component" value="Unassembled WGS sequence"/>
</dbReference>
<gene>
    <name evidence="2" type="ORF">SAMN04488524_4077</name>
</gene>
<evidence type="ECO:0000256" key="1">
    <source>
        <dbReference type="SAM" id="Phobius"/>
    </source>
</evidence>